<feature type="coiled-coil region" evidence="1">
    <location>
        <begin position="278"/>
        <end position="305"/>
    </location>
</feature>
<sequence length="776" mass="87311">MAVKCRQCGSFPDSALYGSIPEHANDAGFQVVAIPSAANCRSRKQTLLVFMPQSDGENQRELPGSLPGHSSGLLRVHGNIEYDLDYRSNIDTPYAEKDIYQHTIQTYLDITVKDQYPVRLYFTNRFSNSSLFKNFTNLNLQYNPHAFSNSVRVALKNELLKRTRFNDSIRLTKQQLDLATTELLKLEGWKNSPSFFQQELAEKNARVLKSKGVKLPETQVQWQDSITDLRRELPNMNWPGKTDLGDVDFALLDSIKAQQRAGVNNNVAADTLSLAEKLKKNEQLIDSLRKKIQLLQAAYNSQKSKSAVSSNNSAVTANSVRTVAELDSVMRTNHIPDSSMPKGYRTLFAVRSFGVGRNMIDYSELSAKNISVTGVEAEYNPSYYAAVATGVIDYQFRDFIIQRKNAPKQYFTALRYGWGQIEGNHVIATYYTGSRQLYNSSTVLPGTVTPSSRVMGVTVEGNYMINATTALTAEVAKSSLPYYNNGGTNPHSAAGVTRLGDRSNEAYSIKINSLVRATGTRLSAFYKKYGVNFQSFSFLTTGTEQHAWMLKAEQSFFNKRLTITGAIKENDYNNPLVATNYQSNTVFKSIQATWRMRKWPVISVGYFPSEQLTKLSDSAYAQNLFYTFVANISHFYKVGEVQTASSLVYTQFYNKATDSNFVYFNTRNILLNETVFLKRFTLQGSASIATNSSYNLYTLENDVQYTVNSWLRIGGGGKYNRQTVIEKVQWGYKAEAMVNIKKLGGIQLMYDKGFIPGPDKKLVPNNIGRVSYFKIF</sequence>
<evidence type="ECO:0000256" key="1">
    <source>
        <dbReference type="SAM" id="Coils"/>
    </source>
</evidence>
<accession>A0A3E1NG64</accession>
<keyword evidence="3" id="KW-1185">Reference proteome</keyword>
<reference evidence="2 3" key="1">
    <citation type="submission" date="2018-08" db="EMBL/GenBank/DDBJ databases">
        <title>Chitinophagaceae sp. K23C18032701, a novel bacterium isolated from forest soil.</title>
        <authorList>
            <person name="Wang C."/>
        </authorList>
    </citation>
    <scope>NUCLEOTIDE SEQUENCE [LARGE SCALE GENOMIC DNA]</scope>
    <source>
        <strain evidence="2 3">K23C18032701</strain>
    </source>
</reference>
<dbReference type="AlphaFoldDB" id="A0A3E1NG64"/>
<comment type="caution">
    <text evidence="2">The sequence shown here is derived from an EMBL/GenBank/DDBJ whole genome shotgun (WGS) entry which is preliminary data.</text>
</comment>
<proteinExistence type="predicted"/>
<keyword evidence="1" id="KW-0175">Coiled coil</keyword>
<dbReference type="EMBL" id="QTJU01000007">
    <property type="protein sequence ID" value="RFM26955.1"/>
    <property type="molecule type" value="Genomic_DNA"/>
</dbReference>
<dbReference type="Proteomes" id="UP000261284">
    <property type="component" value="Unassembled WGS sequence"/>
</dbReference>
<name>A0A3E1NG64_9BACT</name>
<organism evidence="2 3">
    <name type="scientific">Deminuibacter soli</name>
    <dbReference type="NCBI Taxonomy" id="2291815"/>
    <lineage>
        <taxon>Bacteria</taxon>
        <taxon>Pseudomonadati</taxon>
        <taxon>Bacteroidota</taxon>
        <taxon>Chitinophagia</taxon>
        <taxon>Chitinophagales</taxon>
        <taxon>Chitinophagaceae</taxon>
        <taxon>Deminuibacter</taxon>
    </lineage>
</organism>
<protein>
    <submittedName>
        <fullName evidence="2">Uncharacterized protein</fullName>
    </submittedName>
</protein>
<evidence type="ECO:0000313" key="2">
    <source>
        <dbReference type="EMBL" id="RFM26955.1"/>
    </source>
</evidence>
<evidence type="ECO:0000313" key="3">
    <source>
        <dbReference type="Proteomes" id="UP000261284"/>
    </source>
</evidence>
<gene>
    <name evidence="2" type="ORF">DXN05_18395</name>
</gene>